<dbReference type="InterPro" id="IPR018062">
    <property type="entry name" value="HTH_AraC-typ_CS"/>
</dbReference>
<name>A0A6M1U0Y8_9RHOB</name>
<dbReference type="SUPFAM" id="SSF46689">
    <property type="entry name" value="Homeodomain-like"/>
    <property type="match status" value="2"/>
</dbReference>
<dbReference type="GO" id="GO:0003700">
    <property type="term" value="F:DNA-binding transcription factor activity"/>
    <property type="evidence" value="ECO:0007669"/>
    <property type="project" value="InterPro"/>
</dbReference>
<dbReference type="InterPro" id="IPR009057">
    <property type="entry name" value="Homeodomain-like_sf"/>
</dbReference>
<dbReference type="CDD" id="cd03136">
    <property type="entry name" value="GATase1_AraC_ArgR_like"/>
    <property type="match status" value="1"/>
</dbReference>
<dbReference type="Pfam" id="PF12833">
    <property type="entry name" value="HTH_18"/>
    <property type="match status" value="1"/>
</dbReference>
<evidence type="ECO:0000256" key="2">
    <source>
        <dbReference type="ARBA" id="ARBA00023125"/>
    </source>
</evidence>
<dbReference type="InterPro" id="IPR052158">
    <property type="entry name" value="INH-QAR"/>
</dbReference>
<dbReference type="PANTHER" id="PTHR43130:SF3">
    <property type="entry name" value="HTH-TYPE TRANSCRIPTIONAL REGULATOR RV1931C"/>
    <property type="match status" value="1"/>
</dbReference>
<dbReference type="Pfam" id="PF01965">
    <property type="entry name" value="DJ-1_PfpI"/>
    <property type="match status" value="1"/>
</dbReference>
<accession>A0A6M1U0Y8</accession>
<dbReference type="RefSeq" id="WP_165051892.1">
    <property type="nucleotide sequence ID" value="NZ_JAALFE010000016.1"/>
</dbReference>
<dbReference type="EMBL" id="JAALFE010000016">
    <property type="protein sequence ID" value="NGQ92342.1"/>
    <property type="molecule type" value="Genomic_DNA"/>
</dbReference>
<dbReference type="Gene3D" id="3.40.50.880">
    <property type="match status" value="1"/>
</dbReference>
<evidence type="ECO:0000256" key="3">
    <source>
        <dbReference type="ARBA" id="ARBA00023163"/>
    </source>
</evidence>
<reference evidence="6 7" key="1">
    <citation type="submission" date="2020-02" db="EMBL/GenBank/DDBJ databases">
        <title>Rhodobacter translucens sp. nov., a novel bacterium isolated from activated sludge.</title>
        <authorList>
            <person name="Liu J."/>
        </authorList>
    </citation>
    <scope>NUCLEOTIDE SEQUENCE [LARGE SCALE GENOMIC DNA]</scope>
    <source>
        <strain evidence="6 7">HX-7-19</strain>
    </source>
</reference>
<evidence type="ECO:0000313" key="6">
    <source>
        <dbReference type="EMBL" id="NGQ92342.1"/>
    </source>
</evidence>
<dbReference type="InterPro" id="IPR018060">
    <property type="entry name" value="HTH_AraC"/>
</dbReference>
<evidence type="ECO:0000256" key="1">
    <source>
        <dbReference type="ARBA" id="ARBA00023015"/>
    </source>
</evidence>
<dbReference type="GO" id="GO:0043565">
    <property type="term" value="F:sequence-specific DNA binding"/>
    <property type="evidence" value="ECO:0007669"/>
    <property type="project" value="InterPro"/>
</dbReference>
<organism evidence="6 7">
    <name type="scientific">Paragemmobacter kunshanensis</name>
    <dbReference type="NCBI Taxonomy" id="2583234"/>
    <lineage>
        <taxon>Bacteria</taxon>
        <taxon>Pseudomonadati</taxon>
        <taxon>Pseudomonadota</taxon>
        <taxon>Alphaproteobacteria</taxon>
        <taxon>Rhodobacterales</taxon>
        <taxon>Paracoccaceae</taxon>
        <taxon>Paragemmobacter</taxon>
    </lineage>
</organism>
<feature type="domain" description="HTH araC/xylS-type" evidence="5">
    <location>
        <begin position="224"/>
        <end position="322"/>
    </location>
</feature>
<sequence>MAENVNIFLPSRAPLTLAVLVLPHASILEVASVLDPMRAANRHLGEEAYRWRVVSPDGRPVPLTCGIELPSAGPLASAEGADVLMVIVGYRQAEVATRPFLQALRRMAPRFRLIAGVDAGAWVMARAGLLDGYRATVHWEDLEDFAAAFPQMECLPDRYVIDRNRVTVGGAAPAQDLMLHLIASRHGAPLARQVAASFLTTQRAGHEPQVAPPQRDPRLDGRVAEAIARMEARIDDPEPMARIARAVGLSPRRMESLFHQYLGESPGAYAMGLRLQAARRLVTDTRHPLAEVALRTGFSSPSTLSRAFSRRFGVPPSALRRGQGPANAAFSSRPR</sequence>
<keyword evidence="1" id="KW-0805">Transcription regulation</keyword>
<evidence type="ECO:0000256" key="4">
    <source>
        <dbReference type="SAM" id="MobiDB-lite"/>
    </source>
</evidence>
<feature type="region of interest" description="Disordered" evidence="4">
    <location>
        <begin position="314"/>
        <end position="335"/>
    </location>
</feature>
<keyword evidence="3" id="KW-0804">Transcription</keyword>
<gene>
    <name evidence="6" type="ORF">G5V65_15700</name>
</gene>
<dbReference type="InterPro" id="IPR002818">
    <property type="entry name" value="DJ-1/PfpI"/>
</dbReference>
<comment type="caution">
    <text evidence="6">The sequence shown here is derived from an EMBL/GenBank/DDBJ whole genome shotgun (WGS) entry which is preliminary data.</text>
</comment>
<dbReference type="PROSITE" id="PS00041">
    <property type="entry name" value="HTH_ARAC_FAMILY_1"/>
    <property type="match status" value="1"/>
</dbReference>
<dbReference type="AlphaFoldDB" id="A0A6M1U0Y8"/>
<evidence type="ECO:0000313" key="7">
    <source>
        <dbReference type="Proteomes" id="UP000474758"/>
    </source>
</evidence>
<dbReference type="SMART" id="SM00342">
    <property type="entry name" value="HTH_ARAC"/>
    <property type="match status" value="1"/>
</dbReference>
<proteinExistence type="predicted"/>
<dbReference type="PANTHER" id="PTHR43130">
    <property type="entry name" value="ARAC-FAMILY TRANSCRIPTIONAL REGULATOR"/>
    <property type="match status" value="1"/>
</dbReference>
<dbReference type="Gene3D" id="1.10.10.60">
    <property type="entry name" value="Homeodomain-like"/>
    <property type="match status" value="2"/>
</dbReference>
<dbReference type="InterPro" id="IPR029062">
    <property type="entry name" value="Class_I_gatase-like"/>
</dbReference>
<evidence type="ECO:0000259" key="5">
    <source>
        <dbReference type="PROSITE" id="PS01124"/>
    </source>
</evidence>
<dbReference type="SUPFAM" id="SSF52317">
    <property type="entry name" value="Class I glutamine amidotransferase-like"/>
    <property type="match status" value="1"/>
</dbReference>
<protein>
    <submittedName>
        <fullName evidence="6">GlxA family transcriptional regulator</fullName>
    </submittedName>
</protein>
<dbReference type="PROSITE" id="PS01124">
    <property type="entry name" value="HTH_ARAC_FAMILY_2"/>
    <property type="match status" value="1"/>
</dbReference>
<keyword evidence="7" id="KW-1185">Reference proteome</keyword>
<dbReference type="Proteomes" id="UP000474758">
    <property type="component" value="Unassembled WGS sequence"/>
</dbReference>
<keyword evidence="2" id="KW-0238">DNA-binding</keyword>